<feature type="domain" description="Outer membrane protein beta-barrel" evidence="2">
    <location>
        <begin position="25"/>
        <end position="215"/>
    </location>
</feature>
<evidence type="ECO:0000313" key="3">
    <source>
        <dbReference type="EMBL" id="QDO92989.1"/>
    </source>
</evidence>
<evidence type="ECO:0000313" key="4">
    <source>
        <dbReference type="Proteomes" id="UP000319209"/>
    </source>
</evidence>
<protein>
    <submittedName>
        <fullName evidence="3">PorT family protein</fullName>
    </submittedName>
</protein>
<keyword evidence="4" id="KW-1185">Reference proteome</keyword>
<feature type="chain" id="PRO_5021863048" evidence="1">
    <location>
        <begin position="22"/>
        <end position="242"/>
    </location>
</feature>
<evidence type="ECO:0000256" key="1">
    <source>
        <dbReference type="SAM" id="SignalP"/>
    </source>
</evidence>
<reference evidence="3 4" key="1">
    <citation type="submission" date="2019-07" db="EMBL/GenBank/DDBJ databases">
        <title>Genome sequencing for Formosa sp. PS13.</title>
        <authorList>
            <person name="Park S.-J."/>
        </authorList>
    </citation>
    <scope>NUCLEOTIDE SEQUENCE [LARGE SCALE GENOMIC DNA]</scope>
    <source>
        <strain evidence="3 4">PS13</strain>
    </source>
</reference>
<dbReference type="KEGG" id="fop:FNB79_03035"/>
<organism evidence="3 4">
    <name type="scientific">Formosa sediminum</name>
    <dbReference type="NCBI Taxonomy" id="2594004"/>
    <lineage>
        <taxon>Bacteria</taxon>
        <taxon>Pseudomonadati</taxon>
        <taxon>Bacteroidota</taxon>
        <taxon>Flavobacteriia</taxon>
        <taxon>Flavobacteriales</taxon>
        <taxon>Flavobacteriaceae</taxon>
        <taxon>Formosa</taxon>
    </lineage>
</organism>
<evidence type="ECO:0000259" key="2">
    <source>
        <dbReference type="Pfam" id="PF13568"/>
    </source>
</evidence>
<dbReference type="RefSeq" id="WP_143379896.1">
    <property type="nucleotide sequence ID" value="NZ_CP041637.1"/>
</dbReference>
<dbReference type="OrthoDB" id="959017at2"/>
<name>A0A516GNA8_9FLAO</name>
<feature type="signal peptide" evidence="1">
    <location>
        <begin position="1"/>
        <end position="21"/>
    </location>
</feature>
<dbReference type="InterPro" id="IPR025665">
    <property type="entry name" value="Beta-barrel_OMP_2"/>
</dbReference>
<dbReference type="Pfam" id="PF13568">
    <property type="entry name" value="OMP_b-brl_2"/>
    <property type="match status" value="1"/>
</dbReference>
<gene>
    <name evidence="3" type="ORF">FNB79_03035</name>
</gene>
<dbReference type="AlphaFoldDB" id="A0A516GNA8"/>
<dbReference type="Proteomes" id="UP000319209">
    <property type="component" value="Chromosome"/>
</dbReference>
<accession>A0A516GNA8</accession>
<dbReference type="EMBL" id="CP041637">
    <property type="protein sequence ID" value="QDO92989.1"/>
    <property type="molecule type" value="Genomic_DNA"/>
</dbReference>
<proteinExistence type="predicted"/>
<keyword evidence="1" id="KW-0732">Signal</keyword>
<sequence>MKNLYVLLCIIYFGIHNTSFAQSQVSVNDDALTVIDSLYKEDQFYFSATYNILSKLPSGVDQTGFSLGLHAGFIKDMPINKRRNIAIGVGLGYSYNSYNQNLGIIEGEDHTVNYVVLDDTYEFDYSKNNFYLHMVELPIEFRWRTSTPTDYRFWRIYTGFKLGYVFSHISNFKGEVAEVRYTDVDGFNDLQYGLTLSVGYNTWNFYVYYALNPIFKDDVTTLISQERIEMNAIKLGLIFYML</sequence>